<dbReference type="Gene3D" id="2.60.40.10">
    <property type="entry name" value="Immunoglobulins"/>
    <property type="match status" value="2"/>
</dbReference>
<dbReference type="AlphaFoldDB" id="A0AAE0VJN3"/>
<dbReference type="PANTHER" id="PTHR43730">
    <property type="entry name" value="BETA-MANNOSIDASE"/>
    <property type="match status" value="1"/>
</dbReference>
<dbReference type="InterPro" id="IPR017853">
    <property type="entry name" value="GH"/>
</dbReference>
<dbReference type="PANTHER" id="PTHR43730:SF1">
    <property type="entry name" value="BETA-MANNOSIDASE"/>
    <property type="match status" value="1"/>
</dbReference>
<evidence type="ECO:0000259" key="13">
    <source>
        <dbReference type="Pfam" id="PF17753"/>
    </source>
</evidence>
<dbReference type="GO" id="GO:0005975">
    <property type="term" value="P:carbohydrate metabolic process"/>
    <property type="evidence" value="ECO:0007669"/>
    <property type="project" value="InterPro"/>
</dbReference>
<dbReference type="FunFam" id="2.60.40.10:FF:000650">
    <property type="entry name" value="Mannosidase beta"/>
    <property type="match status" value="1"/>
</dbReference>
<evidence type="ECO:0000313" key="16">
    <source>
        <dbReference type="Proteomes" id="UP001195483"/>
    </source>
</evidence>
<evidence type="ECO:0000259" key="12">
    <source>
        <dbReference type="Pfam" id="PF00703"/>
    </source>
</evidence>
<feature type="domain" description="Glycoside hydrolase family 2 immunoglobulin-like beta-sandwich" evidence="12">
    <location>
        <begin position="221"/>
        <end position="332"/>
    </location>
</feature>
<dbReference type="FunFam" id="3.20.20.80:FF:000035">
    <property type="entry name" value="Mannosidase beta"/>
    <property type="match status" value="1"/>
</dbReference>
<comment type="caution">
    <text evidence="15">The sequence shown here is derived from an EMBL/GenBank/DDBJ whole genome shotgun (WGS) entry which is preliminary data.</text>
</comment>
<keyword evidence="7" id="KW-0325">Glycoprotein</keyword>
<keyword evidence="11" id="KW-1133">Transmembrane helix</keyword>
<name>A0AAE0VJN3_9BIVA</name>
<evidence type="ECO:0000256" key="11">
    <source>
        <dbReference type="SAM" id="Phobius"/>
    </source>
</evidence>
<feature type="domain" description="Beta-mannosidase Ig-fold" evidence="13">
    <location>
        <begin position="850"/>
        <end position="931"/>
    </location>
</feature>
<dbReference type="SUPFAM" id="SSF49785">
    <property type="entry name" value="Galactose-binding domain-like"/>
    <property type="match status" value="1"/>
</dbReference>
<keyword evidence="11" id="KW-0812">Transmembrane</keyword>
<comment type="catalytic activity">
    <reaction evidence="1">
        <text>Hydrolysis of terminal, non-reducing beta-D-mannose residues in beta-D-mannosides.</text>
        <dbReference type="EC" id="3.2.1.25"/>
    </reaction>
</comment>
<dbReference type="Gene3D" id="2.60.120.260">
    <property type="entry name" value="Galactose-binding domain-like"/>
    <property type="match status" value="1"/>
</dbReference>
<keyword evidence="9" id="KW-0326">Glycosidase</keyword>
<dbReference type="Proteomes" id="UP001195483">
    <property type="component" value="Unassembled WGS sequence"/>
</dbReference>
<dbReference type="Gene3D" id="3.20.20.80">
    <property type="entry name" value="Glycosidases"/>
    <property type="match status" value="1"/>
</dbReference>
<evidence type="ECO:0000256" key="1">
    <source>
        <dbReference type="ARBA" id="ARBA00000829"/>
    </source>
</evidence>
<accession>A0AAE0VJN3</accession>
<evidence type="ECO:0000256" key="5">
    <source>
        <dbReference type="ARBA" id="ARBA00022729"/>
    </source>
</evidence>
<evidence type="ECO:0000256" key="8">
    <source>
        <dbReference type="ARBA" id="ARBA00023228"/>
    </source>
</evidence>
<comment type="similarity">
    <text evidence="3">Belongs to the glycosyl hydrolase 2 family.</text>
</comment>
<keyword evidence="6" id="KW-0378">Hydrolase</keyword>
<dbReference type="EC" id="3.2.1.25" evidence="4"/>
<dbReference type="InterPro" id="IPR013783">
    <property type="entry name" value="Ig-like_fold"/>
</dbReference>
<evidence type="ECO:0000313" key="15">
    <source>
        <dbReference type="EMBL" id="KAK3579302.1"/>
    </source>
</evidence>
<dbReference type="EMBL" id="JAEAOA010001954">
    <property type="protein sequence ID" value="KAK3579302.1"/>
    <property type="molecule type" value="Genomic_DNA"/>
</dbReference>
<reference evidence="15" key="1">
    <citation type="journal article" date="2021" name="Genome Biol. Evol.">
        <title>A High-Quality Reference Genome for a Parasitic Bivalve with Doubly Uniparental Inheritance (Bivalvia: Unionida).</title>
        <authorList>
            <person name="Smith C.H."/>
        </authorList>
    </citation>
    <scope>NUCLEOTIDE SEQUENCE</scope>
    <source>
        <strain evidence="15">CHS0354</strain>
    </source>
</reference>
<keyword evidence="8" id="KW-0458">Lysosome</keyword>
<dbReference type="GO" id="GO:0005764">
    <property type="term" value="C:lysosome"/>
    <property type="evidence" value="ECO:0007669"/>
    <property type="project" value="UniProtKB-SubCell"/>
</dbReference>
<dbReference type="GO" id="GO:0004567">
    <property type="term" value="F:beta-mannosidase activity"/>
    <property type="evidence" value="ECO:0007669"/>
    <property type="project" value="UniProtKB-EC"/>
</dbReference>
<dbReference type="InterPro" id="IPR050887">
    <property type="entry name" value="Beta-mannosidase_GH2"/>
</dbReference>
<gene>
    <name evidence="15" type="ORF">CHS0354_033386</name>
</gene>
<reference evidence="15" key="3">
    <citation type="submission" date="2023-05" db="EMBL/GenBank/DDBJ databases">
        <authorList>
            <person name="Smith C.H."/>
        </authorList>
    </citation>
    <scope>NUCLEOTIDE SEQUENCE</scope>
    <source>
        <strain evidence="15">CHS0354</strain>
        <tissue evidence="15">Mantle</tissue>
    </source>
</reference>
<evidence type="ECO:0000259" key="14">
    <source>
        <dbReference type="Pfam" id="PF22666"/>
    </source>
</evidence>
<keyword evidence="16" id="KW-1185">Reference proteome</keyword>
<evidence type="ECO:0000256" key="3">
    <source>
        <dbReference type="ARBA" id="ARBA00007401"/>
    </source>
</evidence>
<dbReference type="InterPro" id="IPR041625">
    <property type="entry name" value="Beta-mannosidase_Ig"/>
</dbReference>
<evidence type="ECO:0000256" key="7">
    <source>
        <dbReference type="ARBA" id="ARBA00023180"/>
    </source>
</evidence>
<dbReference type="SUPFAM" id="SSF51445">
    <property type="entry name" value="(Trans)glycosidases"/>
    <property type="match status" value="1"/>
</dbReference>
<evidence type="ECO:0000256" key="10">
    <source>
        <dbReference type="ARBA" id="ARBA00033445"/>
    </source>
</evidence>
<comment type="subcellular location">
    <subcellularLocation>
        <location evidence="2">Lysosome</location>
    </subcellularLocation>
</comment>
<dbReference type="SUPFAM" id="SSF49303">
    <property type="entry name" value="beta-Galactosidase/glucuronidase domain"/>
    <property type="match status" value="2"/>
</dbReference>
<dbReference type="InterPro" id="IPR036156">
    <property type="entry name" value="Beta-gal/glucu_dom_sf"/>
</dbReference>
<feature type="domain" description="Beta-mannosidase-like galactose-binding" evidence="14">
    <location>
        <begin position="35"/>
        <end position="209"/>
    </location>
</feature>
<keyword evidence="5" id="KW-0732">Signal</keyword>
<dbReference type="Pfam" id="PF00703">
    <property type="entry name" value="Glyco_hydro_2"/>
    <property type="match status" value="1"/>
</dbReference>
<dbReference type="InterPro" id="IPR006102">
    <property type="entry name" value="Ig-like_GH2"/>
</dbReference>
<protein>
    <recommendedName>
        <fullName evidence="4">beta-mannosidase</fullName>
        <ecNumber evidence="4">3.2.1.25</ecNumber>
    </recommendedName>
    <alternativeName>
        <fullName evidence="10">Mannanase</fullName>
    </alternativeName>
</protein>
<evidence type="ECO:0000256" key="2">
    <source>
        <dbReference type="ARBA" id="ARBA00004371"/>
    </source>
</evidence>
<evidence type="ECO:0000256" key="6">
    <source>
        <dbReference type="ARBA" id="ARBA00022801"/>
    </source>
</evidence>
<reference evidence="15" key="2">
    <citation type="journal article" date="2021" name="Genome Biol. Evol.">
        <title>Developing a high-quality reference genome for a parasitic bivalve with doubly uniparental inheritance (Bivalvia: Unionida).</title>
        <authorList>
            <person name="Smith C.H."/>
        </authorList>
    </citation>
    <scope>NUCLEOTIDE SEQUENCE</scope>
    <source>
        <strain evidence="15">CHS0354</strain>
        <tissue evidence="15">Mantle</tissue>
    </source>
</reference>
<dbReference type="InterPro" id="IPR008979">
    <property type="entry name" value="Galactose-bd-like_sf"/>
</dbReference>
<proteinExistence type="inferred from homology"/>
<dbReference type="Pfam" id="PF17753">
    <property type="entry name" value="Ig_mannosidase"/>
    <property type="match status" value="1"/>
</dbReference>
<dbReference type="FunFam" id="2.60.120.260:FF:000060">
    <property type="entry name" value="Probable beta-mannosidase"/>
    <property type="match status" value="1"/>
</dbReference>
<keyword evidence="11" id="KW-0472">Membrane</keyword>
<feature type="transmembrane region" description="Helical" evidence="11">
    <location>
        <begin position="9"/>
        <end position="31"/>
    </location>
</feature>
<sequence length="937" mass="107835">MAGDEIRKAFVLVFFLITETGLCFSFSTLLLNGQWMVYNKDMSFVIPGNVPGSMYTALLDSGKIQDPYYRNNDVVYRWIGRDDWTYTRNFTVTADLLQMRSVVLVCEGLDTISLVYINDRPVGKSDNMFVCYVFNIKSALKVGLNTITVKFWSAVNTAASLAESYPYWVPPQCPYPGQNGECHVNMIRKEQCSFSWDWGPSFPTQGIWRDIYIQAYNTAIIRDVTTETNKTKDGLWSLTVGVFLEVQNVTGYPVGGQIEARVDNTTLRYTQDVMLTPEQNNLTFTMKIPPSVGIKLWWPNEYGEQSLYNLNVAFTSKDGAEVSNKKVRFGFRTVELVQDYVSVNKTQGRHFYFRINGVPIFFKGSNWVPADSFPERATKDRVYQYLKSAADVHMNSMRVWGGGVYESEAFYDIADELGIMIWQDFMFGCAMYPTDSSFLNSVRQEVTYQVRRLKHRPSVVAYSGNNENEKALRQDWYLTDVNYTLYYNDYLKLYRDTVYDVVKNEDTSRPFLPSSPTNGILSIQEGWIAQQPWDEHYGDIHDYRYLDPYFDPSVYRIPRFASEYGLQSLSSYETLEKVYNESDMDYWSDMNEHRQHHPFGNIEMMAETIMYVQVPNCPDRKQKFKDLIYVTQINQAIGMRTETEHYRRHQNYLNADGRGNTMGALYWMLADIWQAPSWASIEYGGKWKMLHYFAEKFFAPLLISPYDDGDNVNVFIILDVAKVKELRRPDNTVVFVPDFESSSFPDIFGHPNTIGHPSGSGVHASHQTLSGTLYIQMFTWQTLKPLFTWAVPFSMNTTSQSVFLRNVNDMMLEAGCPRRISCFLFFYLGDPYNSMATWHVLSAYKDAVGLQKANIQITSIQAGPNTGMFTVTLSTDAIAPFVWLEAYGVKGRFSENGFLMVHSQKNVTFTAWEVVDIPTLHKSMSVKSLMDVYYPVQ</sequence>
<dbReference type="InterPro" id="IPR054593">
    <property type="entry name" value="Beta-mannosidase-like_N2"/>
</dbReference>
<dbReference type="Pfam" id="PF22666">
    <property type="entry name" value="Glyco_hydro_2_N2"/>
    <property type="match status" value="1"/>
</dbReference>
<organism evidence="15 16">
    <name type="scientific">Potamilus streckersoni</name>
    <dbReference type="NCBI Taxonomy" id="2493646"/>
    <lineage>
        <taxon>Eukaryota</taxon>
        <taxon>Metazoa</taxon>
        <taxon>Spiralia</taxon>
        <taxon>Lophotrochozoa</taxon>
        <taxon>Mollusca</taxon>
        <taxon>Bivalvia</taxon>
        <taxon>Autobranchia</taxon>
        <taxon>Heteroconchia</taxon>
        <taxon>Palaeoheterodonta</taxon>
        <taxon>Unionida</taxon>
        <taxon>Unionoidea</taxon>
        <taxon>Unionidae</taxon>
        <taxon>Ambleminae</taxon>
        <taxon>Lampsilini</taxon>
        <taxon>Potamilus</taxon>
    </lineage>
</organism>
<evidence type="ECO:0000256" key="4">
    <source>
        <dbReference type="ARBA" id="ARBA00012754"/>
    </source>
</evidence>
<evidence type="ECO:0000256" key="9">
    <source>
        <dbReference type="ARBA" id="ARBA00023295"/>
    </source>
</evidence>
<dbReference type="GO" id="GO:0006516">
    <property type="term" value="P:glycoprotein catabolic process"/>
    <property type="evidence" value="ECO:0007669"/>
    <property type="project" value="TreeGrafter"/>
</dbReference>